<evidence type="ECO:0000313" key="3">
    <source>
        <dbReference type="EMBL" id="CAD9403428.1"/>
    </source>
</evidence>
<organism evidence="3">
    <name type="scientific">Haptolina brevifila</name>
    <dbReference type="NCBI Taxonomy" id="156173"/>
    <lineage>
        <taxon>Eukaryota</taxon>
        <taxon>Haptista</taxon>
        <taxon>Haptophyta</taxon>
        <taxon>Prymnesiophyceae</taxon>
        <taxon>Prymnesiales</taxon>
        <taxon>Prymnesiaceae</taxon>
        <taxon>Haptolina</taxon>
    </lineage>
</organism>
<accession>A0A7S2BPZ0</accession>
<gene>
    <name evidence="3" type="ORF">CBRE1094_LOCUS3245</name>
</gene>
<reference evidence="3" key="1">
    <citation type="submission" date="2021-01" db="EMBL/GenBank/DDBJ databases">
        <authorList>
            <person name="Corre E."/>
            <person name="Pelletier E."/>
            <person name="Niang G."/>
            <person name="Scheremetjew M."/>
            <person name="Finn R."/>
            <person name="Kale V."/>
            <person name="Holt S."/>
            <person name="Cochrane G."/>
            <person name="Meng A."/>
            <person name="Brown T."/>
            <person name="Cohen L."/>
        </authorList>
    </citation>
    <scope>NUCLEOTIDE SEQUENCE</scope>
    <source>
        <strain evidence="3">UTEX LB 985</strain>
    </source>
</reference>
<proteinExistence type="predicted"/>
<feature type="chain" id="PRO_5031381242" description="Lipocalin/cytosolic fatty-acid binding domain-containing protein" evidence="1">
    <location>
        <begin position="29"/>
        <end position="196"/>
    </location>
</feature>
<dbReference type="AlphaFoldDB" id="A0A7S2BPZ0"/>
<name>A0A7S2BPZ0_9EUKA</name>
<evidence type="ECO:0000259" key="2">
    <source>
        <dbReference type="Pfam" id="PF08212"/>
    </source>
</evidence>
<keyword evidence="1" id="KW-0732">Signal</keyword>
<evidence type="ECO:0000256" key="1">
    <source>
        <dbReference type="SAM" id="SignalP"/>
    </source>
</evidence>
<dbReference type="Gene3D" id="2.40.128.20">
    <property type="match status" value="1"/>
</dbReference>
<dbReference type="InterPro" id="IPR012674">
    <property type="entry name" value="Calycin"/>
</dbReference>
<feature type="domain" description="Lipocalin/cytosolic fatty-acid binding" evidence="2">
    <location>
        <begin position="46"/>
        <end position="184"/>
    </location>
</feature>
<dbReference type="InterPro" id="IPR000566">
    <property type="entry name" value="Lipocln_cytosolic_FA-bd_dom"/>
</dbReference>
<dbReference type="Pfam" id="PF08212">
    <property type="entry name" value="Lipocalin_2"/>
    <property type="match status" value="1"/>
</dbReference>
<dbReference type="SUPFAM" id="SSF50814">
    <property type="entry name" value="Lipocalins"/>
    <property type="match status" value="1"/>
</dbReference>
<feature type="signal peptide" evidence="1">
    <location>
        <begin position="1"/>
        <end position="28"/>
    </location>
</feature>
<dbReference type="EMBL" id="HBGU01005944">
    <property type="protein sequence ID" value="CAD9403428.1"/>
    <property type="molecule type" value="Transcribed_RNA"/>
</dbReference>
<sequence length="196" mass="22191">MRSLPNSGIRAYIPLVLTFLNFFHVAEARLLCPEYESIATDAARNLDPSRYQGFWFEVFSHNVFLVDSCQCTRYNFSLSSPTTFTDDFTCHKGRPDAPLFLVHNKGSFRADEPGKMVESLGPASPPYWVLHYWGDYEYALVYACVGSPLLGEYTYFFSRNASIPAAQYAEMTSFALERNISLRSVKPVPMAGCTWS</sequence>
<protein>
    <recommendedName>
        <fullName evidence="2">Lipocalin/cytosolic fatty-acid binding domain-containing protein</fullName>
    </recommendedName>
</protein>